<protein>
    <submittedName>
        <fullName evidence="3">FAD-dependent oxidoreductase</fullName>
        <ecNumber evidence="3">1.-.-.-</ecNumber>
    </submittedName>
</protein>
<dbReference type="PRINTS" id="PR00420">
    <property type="entry name" value="RNGMNOXGNASE"/>
</dbReference>
<evidence type="ECO:0000313" key="3">
    <source>
        <dbReference type="EMBL" id="WQH09874.1"/>
    </source>
</evidence>
<accession>A0ABZ0YE93</accession>
<dbReference type="Gene3D" id="3.30.9.10">
    <property type="entry name" value="D-Amino Acid Oxidase, subunit A, domain 2"/>
    <property type="match status" value="1"/>
</dbReference>
<dbReference type="InterPro" id="IPR036188">
    <property type="entry name" value="FAD/NAD-bd_sf"/>
</dbReference>
<dbReference type="RefSeq" id="WP_246920067.1">
    <property type="nucleotide sequence ID" value="NZ_CP140151.1"/>
</dbReference>
<reference evidence="3 4" key="1">
    <citation type="submission" date="2023-11" db="EMBL/GenBank/DDBJ databases">
        <title>MicrobeMod: A computational toolkit for identifying prokaryotic methylation and restriction-modification with nanopore sequencing.</title>
        <authorList>
            <person name="Crits-Christoph A."/>
            <person name="Kang S.C."/>
            <person name="Lee H."/>
            <person name="Ostrov N."/>
        </authorList>
    </citation>
    <scope>NUCLEOTIDE SEQUENCE [LARGE SCALE GENOMIC DNA]</scope>
    <source>
        <strain evidence="3 4">ATCC 43984</strain>
    </source>
</reference>
<proteinExistence type="predicted"/>
<evidence type="ECO:0000313" key="4">
    <source>
        <dbReference type="Proteomes" id="UP001321908"/>
    </source>
</evidence>
<dbReference type="Pfam" id="PF01266">
    <property type="entry name" value="DAO"/>
    <property type="match status" value="1"/>
</dbReference>
<evidence type="ECO:0000259" key="2">
    <source>
        <dbReference type="Pfam" id="PF01266"/>
    </source>
</evidence>
<dbReference type="InterPro" id="IPR006076">
    <property type="entry name" value="FAD-dep_OxRdtase"/>
</dbReference>
<organism evidence="3 4">
    <name type="scientific">Chromohalobacter canadensis</name>
    <dbReference type="NCBI Taxonomy" id="141389"/>
    <lineage>
        <taxon>Bacteria</taxon>
        <taxon>Pseudomonadati</taxon>
        <taxon>Pseudomonadota</taxon>
        <taxon>Gammaproteobacteria</taxon>
        <taxon>Oceanospirillales</taxon>
        <taxon>Halomonadaceae</taxon>
        <taxon>Chromohalobacter</taxon>
    </lineage>
</organism>
<dbReference type="PANTHER" id="PTHR13847:SF289">
    <property type="entry name" value="GLYCINE OXIDASE"/>
    <property type="match status" value="1"/>
</dbReference>
<feature type="domain" description="FAD dependent oxidoreductase" evidence="2">
    <location>
        <begin position="16"/>
        <end position="407"/>
    </location>
</feature>
<dbReference type="EC" id="1.-.-.-" evidence="3"/>
<evidence type="ECO:0000256" key="1">
    <source>
        <dbReference type="ARBA" id="ARBA00023002"/>
    </source>
</evidence>
<dbReference type="PANTHER" id="PTHR13847">
    <property type="entry name" value="SARCOSINE DEHYDROGENASE-RELATED"/>
    <property type="match status" value="1"/>
</dbReference>
<keyword evidence="4" id="KW-1185">Reference proteome</keyword>
<name>A0ABZ0YE93_9GAMM</name>
<keyword evidence="1 3" id="KW-0560">Oxidoreductase</keyword>
<dbReference type="Gene3D" id="3.50.50.60">
    <property type="entry name" value="FAD/NAD(P)-binding domain"/>
    <property type="match status" value="2"/>
</dbReference>
<sequence length="440" mass="47198">MGSQDQAVHDNADQADVIVIGAGVIGIASALALGRRGLNVMVVDKQAPGMGASFGNAGHMATEQVFPIADASILKHLPGMLMNPTGPLRLDWRYLPKALPWFIRLLSNLRPAPYQASVSGLRALNEASLDAWRRLLDTVDGAHLLKEDGSFMVYEQESSLANLQALQSSMAAQGVPIESWSGNAIRDVAPQLSGSIRGGLFFPSTGHVVDPLSVVQRLVATAKAEGVKFRQDEVVSGHVHSHGVTLETTALGRLHGRQVLVACGAHSAPLTDRLTGTRVPLDTERGYHLMLPGEQSRLPTAVTSLERRFIMTPISDGLRLAGTVEFAGLKRPANMERAWQLHRLSQGLFKTPLDTTEATPWMGFRPSLPDSLPVIDSAQDGRVLLAFGHHHLGLTQAAVTAELVAELATQGTAGSGATRCAPPAYDRALPELTPYRLDRF</sequence>
<dbReference type="SUPFAM" id="SSF51905">
    <property type="entry name" value="FAD/NAD(P)-binding domain"/>
    <property type="match status" value="1"/>
</dbReference>
<dbReference type="GO" id="GO:0016491">
    <property type="term" value="F:oxidoreductase activity"/>
    <property type="evidence" value="ECO:0007669"/>
    <property type="project" value="UniProtKB-KW"/>
</dbReference>
<dbReference type="SUPFAM" id="SSF54373">
    <property type="entry name" value="FAD-linked reductases, C-terminal domain"/>
    <property type="match status" value="1"/>
</dbReference>
<gene>
    <name evidence="3" type="ORF">SR908_04220</name>
</gene>
<dbReference type="Proteomes" id="UP001321908">
    <property type="component" value="Chromosome"/>
</dbReference>
<dbReference type="EMBL" id="CP140151">
    <property type="protein sequence ID" value="WQH09874.1"/>
    <property type="molecule type" value="Genomic_DNA"/>
</dbReference>